<comment type="caution">
    <text evidence="6">The sequence shown here is derived from an EMBL/GenBank/DDBJ whole genome shotgun (WGS) entry which is preliminary data.</text>
</comment>
<evidence type="ECO:0000256" key="2">
    <source>
        <dbReference type="ARBA" id="ARBA00022737"/>
    </source>
</evidence>
<dbReference type="GO" id="GO:0008270">
    <property type="term" value="F:zinc ion binding"/>
    <property type="evidence" value="ECO:0007669"/>
    <property type="project" value="UniProtKB-KW"/>
</dbReference>
<keyword evidence="7" id="KW-1185">Reference proteome</keyword>
<gene>
    <name evidence="6" type="ORF">TCAL_00981</name>
</gene>
<evidence type="ECO:0000256" key="1">
    <source>
        <dbReference type="ARBA" id="ARBA00022723"/>
    </source>
</evidence>
<evidence type="ECO:0000313" key="6">
    <source>
        <dbReference type="EMBL" id="TRY72761.1"/>
    </source>
</evidence>
<proteinExistence type="predicted"/>
<reference evidence="6 7" key="1">
    <citation type="journal article" date="2018" name="Nat. Ecol. Evol.">
        <title>Genomic signatures of mitonuclear coevolution across populations of Tigriopus californicus.</title>
        <authorList>
            <person name="Barreto F.S."/>
            <person name="Watson E.T."/>
            <person name="Lima T.G."/>
            <person name="Willett C.S."/>
            <person name="Edmands S."/>
            <person name="Li W."/>
            <person name="Burton R.S."/>
        </authorList>
    </citation>
    <scope>NUCLEOTIDE SEQUENCE [LARGE SCALE GENOMIC DNA]</scope>
    <source>
        <strain evidence="6 7">San Diego</strain>
    </source>
</reference>
<keyword evidence="4" id="KW-0862">Zinc</keyword>
<accession>A0A553P4Z5</accession>
<dbReference type="EMBL" id="VCGU01000008">
    <property type="protein sequence ID" value="TRY72761.1"/>
    <property type="molecule type" value="Genomic_DNA"/>
</dbReference>
<evidence type="ECO:0000256" key="3">
    <source>
        <dbReference type="ARBA" id="ARBA00022771"/>
    </source>
</evidence>
<dbReference type="Proteomes" id="UP000318571">
    <property type="component" value="Chromosome 7"/>
</dbReference>
<evidence type="ECO:0000256" key="4">
    <source>
        <dbReference type="ARBA" id="ARBA00022833"/>
    </source>
</evidence>
<keyword evidence="3" id="KW-0863">Zinc-finger</keyword>
<evidence type="ECO:0000313" key="7">
    <source>
        <dbReference type="Proteomes" id="UP000318571"/>
    </source>
</evidence>
<dbReference type="AlphaFoldDB" id="A0A553P4Z5"/>
<organism evidence="6 7">
    <name type="scientific">Tigriopus californicus</name>
    <name type="common">Marine copepod</name>
    <dbReference type="NCBI Taxonomy" id="6832"/>
    <lineage>
        <taxon>Eukaryota</taxon>
        <taxon>Metazoa</taxon>
        <taxon>Ecdysozoa</taxon>
        <taxon>Arthropoda</taxon>
        <taxon>Crustacea</taxon>
        <taxon>Multicrustacea</taxon>
        <taxon>Hexanauplia</taxon>
        <taxon>Copepoda</taxon>
        <taxon>Harpacticoida</taxon>
        <taxon>Harpacticidae</taxon>
        <taxon>Tigriopus</taxon>
    </lineage>
</organism>
<feature type="region of interest" description="Disordered" evidence="5">
    <location>
        <begin position="504"/>
        <end position="542"/>
    </location>
</feature>
<dbReference type="PANTHER" id="PTHR24409">
    <property type="entry name" value="ZINC FINGER PROTEIN 142"/>
    <property type="match status" value="1"/>
</dbReference>
<name>A0A553P4Z5_TIGCA</name>
<evidence type="ECO:0000256" key="5">
    <source>
        <dbReference type="SAM" id="MobiDB-lite"/>
    </source>
</evidence>
<keyword evidence="1" id="KW-0479">Metal-binding</keyword>
<protein>
    <submittedName>
        <fullName evidence="6">Uncharacterized protein</fullName>
    </submittedName>
</protein>
<sequence>MKFDYSDVATFNQVLLELYRELPENLRLQGPQLSAVEVLIEVIEYLRFLKKTNSKILIKDTPITLTTATPSLTGQVNIAQATLPIGGSVTPKAGPVTATGAAVTPAPLSSLQRLIQNSAQEGPGGQRKFVQNDSNKPQTIYLPPGGKLVQVPGVGQIIQLPDHPPPKGPNYKPTVLQLQPGAKVAIAKESLLSNQTGGSVGGLQPVKTILGQRPRPLAPATSKSPVVLTSSGLTTAGPRPALPTAISGGQSLLRGQQPITIMAKDPSGVTRPITIMANPGSTTMASGPAVVPTLPVSKSTLPTKLVNGQPHAVFCHPECTCPLNDEALTIPASSMTEMFQHFENAIVPNALWSNFTAMKSYENRKYLYTSLILKLKRVDLHRLLRAVAMSPQRGNGADCGCIPLKVLDKDAAGLFEPTRGSSYSIILTLFHLFRRYDGTGLDSDAWVITSRKECKTLTTILQYSSTPFQISILPSLDDVYQPVALRKNRQVLLQAPRNLFAHLPDPAENFHPQVHQSPNHEAEEDEVEDPLENHDNNQEENGDLRNAIESSSEEPDGKQNAVMNGRCQHCLAVPESDSLNHQCMISDKESATFTCHYCGYCDNDLENIQSHVSRCRSFGVSPRDDIGLPLGHPIYPPKDRKPARPIHRRCPQCKACFVTENELEVHREDASCPSYHCPECKQTFVSKRPHCCLDYQLESSDERENISVVLLNPPLKDKTPVTCQTCQKLLAHSKVYEDHTAQEAHECELCSEEFESLCQLLTHSCDYLQVML</sequence>
<feature type="region of interest" description="Disordered" evidence="5">
    <location>
        <begin position="216"/>
        <end position="243"/>
    </location>
</feature>
<keyword evidence="2" id="KW-0677">Repeat</keyword>
<feature type="compositionally biased region" description="Polar residues" evidence="5">
    <location>
        <begin position="221"/>
        <end position="234"/>
    </location>
</feature>